<evidence type="ECO:0000313" key="10">
    <source>
        <dbReference type="Proteomes" id="UP001199469"/>
    </source>
</evidence>
<keyword evidence="4 7" id="KW-0812">Transmembrane</keyword>
<dbReference type="Proteomes" id="UP001199469">
    <property type="component" value="Unassembled WGS sequence"/>
</dbReference>
<comment type="caution">
    <text evidence="9">The sequence shown here is derived from an EMBL/GenBank/DDBJ whole genome shotgun (WGS) entry which is preliminary data.</text>
</comment>
<sequence length="212" mass="22431">MHALVTSAAPADGGVVGWLDSVMSMLGAPGAGAVLAVENVSLIPSEVVLPLAGFAAARGEFSVAAAVVWTTIGTTTGAVVLYLVGMLATPATVRRWITRIPLITDREVDLAESWFDRHGRAAVLLGRMVPIVRSLISIPAGQRRMPFLQFLVLTVLGSAAWNSLFVGAGYVLGARWELVERYAGPVQITLLVIVGVVMVLALVRHRASPARR</sequence>
<gene>
    <name evidence="9" type="ORF">LQ327_15615</name>
</gene>
<evidence type="ECO:0000256" key="7">
    <source>
        <dbReference type="SAM" id="Phobius"/>
    </source>
</evidence>
<keyword evidence="6 7" id="KW-0472">Membrane</keyword>
<feature type="transmembrane region" description="Helical" evidence="7">
    <location>
        <begin position="61"/>
        <end position="85"/>
    </location>
</feature>
<dbReference type="RefSeq" id="WP_230735246.1">
    <property type="nucleotide sequence ID" value="NZ_JAJNDB010000003.1"/>
</dbReference>
<evidence type="ECO:0000259" key="8">
    <source>
        <dbReference type="Pfam" id="PF09335"/>
    </source>
</evidence>
<dbReference type="PANTHER" id="PTHR42709">
    <property type="entry name" value="ALKALINE PHOSPHATASE LIKE PROTEIN"/>
    <property type="match status" value="1"/>
</dbReference>
<evidence type="ECO:0000256" key="2">
    <source>
        <dbReference type="ARBA" id="ARBA00010792"/>
    </source>
</evidence>
<feature type="transmembrane region" description="Helical" evidence="7">
    <location>
        <begin position="150"/>
        <end position="172"/>
    </location>
</feature>
<accession>A0ABS8PCS8</accession>
<evidence type="ECO:0000256" key="6">
    <source>
        <dbReference type="ARBA" id="ARBA00023136"/>
    </source>
</evidence>
<keyword evidence="10" id="KW-1185">Reference proteome</keyword>
<reference evidence="9 10" key="1">
    <citation type="submission" date="2021-11" db="EMBL/GenBank/DDBJ databases">
        <title>Draft genome sequence of Actinomycetospora sp. SF1 isolated from the rhizosphere soil.</title>
        <authorList>
            <person name="Duangmal K."/>
            <person name="Chantavorakit T."/>
        </authorList>
    </citation>
    <scope>NUCLEOTIDE SEQUENCE [LARGE SCALE GENOMIC DNA]</scope>
    <source>
        <strain evidence="9 10">TBRC 5722</strain>
    </source>
</reference>
<comment type="subcellular location">
    <subcellularLocation>
        <location evidence="1">Cell membrane</location>
        <topology evidence="1">Multi-pass membrane protein</topology>
    </subcellularLocation>
</comment>
<evidence type="ECO:0000256" key="3">
    <source>
        <dbReference type="ARBA" id="ARBA00022475"/>
    </source>
</evidence>
<comment type="similarity">
    <text evidence="2">Belongs to the DedA family.</text>
</comment>
<feature type="domain" description="VTT" evidence="8">
    <location>
        <begin position="43"/>
        <end position="170"/>
    </location>
</feature>
<evidence type="ECO:0000256" key="5">
    <source>
        <dbReference type="ARBA" id="ARBA00022989"/>
    </source>
</evidence>
<evidence type="ECO:0000256" key="4">
    <source>
        <dbReference type="ARBA" id="ARBA00022692"/>
    </source>
</evidence>
<proteinExistence type="inferred from homology"/>
<dbReference type="PANTHER" id="PTHR42709:SF6">
    <property type="entry name" value="UNDECAPRENYL PHOSPHATE TRANSPORTER A"/>
    <property type="match status" value="1"/>
</dbReference>
<feature type="transmembrane region" description="Helical" evidence="7">
    <location>
        <begin position="184"/>
        <end position="203"/>
    </location>
</feature>
<organism evidence="9 10">
    <name type="scientific">Actinomycetospora endophytica</name>
    <dbReference type="NCBI Taxonomy" id="2291215"/>
    <lineage>
        <taxon>Bacteria</taxon>
        <taxon>Bacillati</taxon>
        <taxon>Actinomycetota</taxon>
        <taxon>Actinomycetes</taxon>
        <taxon>Pseudonocardiales</taxon>
        <taxon>Pseudonocardiaceae</taxon>
        <taxon>Actinomycetospora</taxon>
    </lineage>
</organism>
<keyword evidence="5 7" id="KW-1133">Transmembrane helix</keyword>
<evidence type="ECO:0000256" key="1">
    <source>
        <dbReference type="ARBA" id="ARBA00004651"/>
    </source>
</evidence>
<dbReference type="InterPro" id="IPR032816">
    <property type="entry name" value="VTT_dom"/>
</dbReference>
<protein>
    <submittedName>
        <fullName evidence="9">DedA family protein</fullName>
    </submittedName>
</protein>
<dbReference type="Pfam" id="PF09335">
    <property type="entry name" value="VTT_dom"/>
    <property type="match status" value="1"/>
</dbReference>
<dbReference type="EMBL" id="JAJNDB010000003">
    <property type="protein sequence ID" value="MCD2194799.1"/>
    <property type="molecule type" value="Genomic_DNA"/>
</dbReference>
<keyword evidence="3" id="KW-1003">Cell membrane</keyword>
<evidence type="ECO:0000313" key="9">
    <source>
        <dbReference type="EMBL" id="MCD2194799.1"/>
    </source>
</evidence>
<dbReference type="InterPro" id="IPR051311">
    <property type="entry name" value="DedA_domain"/>
</dbReference>
<name>A0ABS8PCS8_9PSEU</name>